<dbReference type="InterPro" id="IPR022813">
    <property type="entry name" value="SecD/SecF_arch_bac"/>
</dbReference>
<dbReference type="InterPro" id="IPR022645">
    <property type="entry name" value="SecD/SecF_bac"/>
</dbReference>
<comment type="subunit">
    <text evidence="9">Forms a complex with SecD. Part of the essential Sec protein translocation apparatus which comprises SecA, SecYEG and auxiliary proteins SecDF. Other proteins may also be involved.</text>
</comment>
<evidence type="ECO:0000313" key="12">
    <source>
        <dbReference type="Proteomes" id="UP000177122"/>
    </source>
</evidence>
<dbReference type="EMBL" id="MHLI01000009">
    <property type="protein sequence ID" value="OGZ05554.1"/>
    <property type="molecule type" value="Genomic_DNA"/>
</dbReference>
<keyword evidence="2 9" id="KW-0813">Transport</keyword>
<dbReference type="PANTHER" id="PTHR30081">
    <property type="entry name" value="PROTEIN-EXPORT MEMBRANE PROTEIN SEC"/>
    <property type="match status" value="1"/>
</dbReference>
<dbReference type="AlphaFoldDB" id="A0A1G2CW24"/>
<organism evidence="11 12">
    <name type="scientific">Candidatus Lloydbacteria bacterium RIFCSPHIGHO2_01_FULL_49_22</name>
    <dbReference type="NCBI Taxonomy" id="1798658"/>
    <lineage>
        <taxon>Bacteria</taxon>
        <taxon>Candidatus Lloydiibacteriota</taxon>
    </lineage>
</organism>
<feature type="domain" description="Protein export membrane protein SecD/SecF C-terminal" evidence="10">
    <location>
        <begin position="103"/>
        <end position="294"/>
    </location>
</feature>
<name>A0A1G2CW24_9BACT</name>
<protein>
    <recommendedName>
        <fullName evidence="9">Protein-export membrane protein SecF</fullName>
    </recommendedName>
</protein>
<dbReference type="Pfam" id="PF02355">
    <property type="entry name" value="SecD_SecF_C"/>
    <property type="match status" value="1"/>
</dbReference>
<proteinExistence type="inferred from homology"/>
<dbReference type="Gene3D" id="1.20.1640.10">
    <property type="entry name" value="Multidrug efflux transporter AcrB transmembrane domain"/>
    <property type="match status" value="1"/>
</dbReference>
<keyword evidence="5 9" id="KW-0653">Protein transport</keyword>
<dbReference type="GO" id="GO:0015450">
    <property type="term" value="F:protein-transporting ATPase activity"/>
    <property type="evidence" value="ECO:0007669"/>
    <property type="project" value="InterPro"/>
</dbReference>
<dbReference type="PRINTS" id="PR01755">
    <property type="entry name" value="SECFTRNLCASE"/>
</dbReference>
<evidence type="ECO:0000256" key="8">
    <source>
        <dbReference type="ARBA" id="ARBA00023136"/>
    </source>
</evidence>
<comment type="subcellular location">
    <subcellularLocation>
        <location evidence="1 9">Cell membrane</location>
        <topology evidence="1 9">Multi-pass membrane protein</topology>
    </subcellularLocation>
</comment>
<comment type="similarity">
    <text evidence="9">Belongs to the SecD/SecF family. SecF subfamily.</text>
</comment>
<keyword evidence="4 9" id="KW-0812">Transmembrane</keyword>
<dbReference type="GO" id="GO:0005886">
    <property type="term" value="C:plasma membrane"/>
    <property type="evidence" value="ECO:0007669"/>
    <property type="project" value="UniProtKB-SubCell"/>
</dbReference>
<evidence type="ECO:0000256" key="6">
    <source>
        <dbReference type="ARBA" id="ARBA00022989"/>
    </source>
</evidence>
<feature type="transmembrane region" description="Helical" evidence="9">
    <location>
        <begin position="266"/>
        <end position="292"/>
    </location>
</feature>
<dbReference type="SUPFAM" id="SSF82866">
    <property type="entry name" value="Multidrug efflux transporter AcrB transmembrane domain"/>
    <property type="match status" value="1"/>
</dbReference>
<reference evidence="11 12" key="1">
    <citation type="journal article" date="2016" name="Nat. Commun.">
        <title>Thousands of microbial genomes shed light on interconnected biogeochemical processes in an aquifer system.</title>
        <authorList>
            <person name="Anantharaman K."/>
            <person name="Brown C.T."/>
            <person name="Hug L.A."/>
            <person name="Sharon I."/>
            <person name="Castelle C.J."/>
            <person name="Probst A.J."/>
            <person name="Thomas B.C."/>
            <person name="Singh A."/>
            <person name="Wilkins M.J."/>
            <person name="Karaoz U."/>
            <person name="Brodie E.L."/>
            <person name="Williams K.H."/>
            <person name="Hubbard S.S."/>
            <person name="Banfield J.F."/>
        </authorList>
    </citation>
    <scope>NUCLEOTIDE SEQUENCE [LARGE SCALE GENOMIC DNA]</scope>
</reference>
<comment type="function">
    <text evidence="9">Part of the Sec protein translocase complex. Interacts with the SecYEG preprotein conducting channel. SecDF uses the proton motive force (PMF) to complete protein translocation after the ATP-dependent function of SecA.</text>
</comment>
<evidence type="ECO:0000256" key="2">
    <source>
        <dbReference type="ARBA" id="ARBA00022448"/>
    </source>
</evidence>
<feature type="transmembrane region" description="Helical" evidence="9">
    <location>
        <begin position="190"/>
        <end position="211"/>
    </location>
</feature>
<comment type="caution">
    <text evidence="11">The sequence shown here is derived from an EMBL/GenBank/DDBJ whole genome shotgun (WGS) entry which is preliminary data.</text>
</comment>
<sequence length="307" mass="34038">MFIIKHKYFFFSLSILLVLSSLFSIAFFHPWNFGIEFTGGSLLEVGYPNGRPDAGALKEKLATLNWVGTQVQETGADGFLVRTKDLSEPERQQLMSVVSDNGGTTIEERRFNSIGPTVGNELRTKAGWAILCVILAIVLYIAFAFRGVSHPISSWTYGIVAIVALVHDVLIPTGIYVALGHYYIDVQIDVLFVTAILTILGFSVHDTIVVFDRTRENLKLRTWKEFSVTVGHSIEQTFARSINTSMTVLLVILALYFVGGETTKNFALILAIGVIAGTYSSIFVASPLLVAVEEWQRKKEAKHSKKK</sequence>
<feature type="transmembrane region" description="Helical" evidence="9">
    <location>
        <begin position="7"/>
        <end position="28"/>
    </location>
</feature>
<feature type="transmembrane region" description="Helical" evidence="9">
    <location>
        <begin position="157"/>
        <end position="184"/>
    </location>
</feature>
<dbReference type="GO" id="GO:0006605">
    <property type="term" value="P:protein targeting"/>
    <property type="evidence" value="ECO:0007669"/>
    <property type="project" value="UniProtKB-UniRule"/>
</dbReference>
<feature type="transmembrane region" description="Helical" evidence="9">
    <location>
        <begin position="242"/>
        <end position="260"/>
    </location>
</feature>
<evidence type="ECO:0000256" key="7">
    <source>
        <dbReference type="ARBA" id="ARBA00023010"/>
    </source>
</evidence>
<keyword evidence="8 9" id="KW-0472">Membrane</keyword>
<evidence type="ECO:0000313" key="11">
    <source>
        <dbReference type="EMBL" id="OGZ05554.1"/>
    </source>
</evidence>
<evidence type="ECO:0000259" key="10">
    <source>
        <dbReference type="Pfam" id="PF02355"/>
    </source>
</evidence>
<feature type="transmembrane region" description="Helical" evidence="9">
    <location>
        <begin position="126"/>
        <end position="145"/>
    </location>
</feature>
<dbReference type="GO" id="GO:0043952">
    <property type="term" value="P:protein transport by the Sec complex"/>
    <property type="evidence" value="ECO:0007669"/>
    <property type="project" value="UniProtKB-UniRule"/>
</dbReference>
<gene>
    <name evidence="9" type="primary">secF</name>
    <name evidence="11" type="ORF">A2845_04180</name>
</gene>
<dbReference type="HAMAP" id="MF_01464_B">
    <property type="entry name" value="SecF_B"/>
    <property type="match status" value="1"/>
</dbReference>
<evidence type="ECO:0000256" key="5">
    <source>
        <dbReference type="ARBA" id="ARBA00022927"/>
    </source>
</evidence>
<dbReference type="InterPro" id="IPR048634">
    <property type="entry name" value="SecD_SecF_C"/>
</dbReference>
<evidence type="ECO:0000256" key="4">
    <source>
        <dbReference type="ARBA" id="ARBA00022692"/>
    </source>
</evidence>
<keyword evidence="6 9" id="KW-1133">Transmembrane helix</keyword>
<evidence type="ECO:0000256" key="3">
    <source>
        <dbReference type="ARBA" id="ARBA00022475"/>
    </source>
</evidence>
<dbReference type="InterPro" id="IPR005665">
    <property type="entry name" value="SecF_bac"/>
</dbReference>
<evidence type="ECO:0000256" key="1">
    <source>
        <dbReference type="ARBA" id="ARBA00004651"/>
    </source>
</evidence>
<evidence type="ECO:0000256" key="9">
    <source>
        <dbReference type="HAMAP-Rule" id="MF_01464"/>
    </source>
</evidence>
<keyword evidence="7 9" id="KW-0811">Translocation</keyword>
<dbReference type="PANTHER" id="PTHR30081:SF8">
    <property type="entry name" value="PROTEIN TRANSLOCASE SUBUNIT SECF"/>
    <property type="match status" value="1"/>
</dbReference>
<accession>A0A1G2CW24</accession>
<dbReference type="NCBIfam" id="TIGR00966">
    <property type="entry name" value="transloc_SecF"/>
    <property type="match status" value="1"/>
</dbReference>
<dbReference type="GO" id="GO:0065002">
    <property type="term" value="P:intracellular protein transmembrane transport"/>
    <property type="evidence" value="ECO:0007669"/>
    <property type="project" value="UniProtKB-UniRule"/>
</dbReference>
<keyword evidence="3 9" id="KW-1003">Cell membrane</keyword>
<dbReference type="Proteomes" id="UP000177122">
    <property type="component" value="Unassembled WGS sequence"/>
</dbReference>